<dbReference type="InterPro" id="IPR029062">
    <property type="entry name" value="Class_I_gatase-like"/>
</dbReference>
<evidence type="ECO:0000313" key="5">
    <source>
        <dbReference type="EMBL" id="MEC0276137.1"/>
    </source>
</evidence>
<evidence type="ECO:0000256" key="4">
    <source>
        <dbReference type="ARBA" id="ARBA00022825"/>
    </source>
</evidence>
<dbReference type="PANTHER" id="PTHR20842:SF0">
    <property type="entry name" value="ALPHA-ASPARTYL DIPEPTIDASE"/>
    <property type="match status" value="1"/>
</dbReference>
<dbReference type="Gene3D" id="3.40.50.880">
    <property type="match status" value="1"/>
</dbReference>
<dbReference type="SUPFAM" id="SSF52317">
    <property type="entry name" value="Class I glutamine amidotransferase-like"/>
    <property type="match status" value="1"/>
</dbReference>
<reference evidence="5 6" key="1">
    <citation type="submission" date="2023-03" db="EMBL/GenBank/DDBJ databases">
        <title>Bacillus Genome Sequencing.</title>
        <authorList>
            <person name="Dunlap C."/>
        </authorList>
    </citation>
    <scope>NUCLEOTIDE SEQUENCE [LARGE SCALE GENOMIC DNA]</scope>
    <source>
        <strain evidence="5 6">B-41290</strain>
    </source>
</reference>
<keyword evidence="2" id="KW-0645">Protease</keyword>
<accession>A0AAW9NLT4</accession>
<dbReference type="EMBL" id="JARNBH010000028">
    <property type="protein sequence ID" value="MEC0276137.1"/>
    <property type="molecule type" value="Genomic_DNA"/>
</dbReference>
<keyword evidence="6" id="KW-1185">Reference proteome</keyword>
<keyword evidence="4" id="KW-0720">Serine protease</keyword>
<name>A0AAW9NLT4_9BACI</name>
<evidence type="ECO:0000256" key="3">
    <source>
        <dbReference type="ARBA" id="ARBA00022801"/>
    </source>
</evidence>
<dbReference type="InterPro" id="IPR005320">
    <property type="entry name" value="Peptidase_S51"/>
</dbReference>
<evidence type="ECO:0000313" key="6">
    <source>
        <dbReference type="Proteomes" id="UP001307168"/>
    </source>
</evidence>
<dbReference type="PANTHER" id="PTHR20842">
    <property type="entry name" value="PROTEASE S51 ALPHA-ASPARTYL DIPEPTIDASE"/>
    <property type="match status" value="1"/>
</dbReference>
<comment type="similarity">
    <text evidence="1">Belongs to the peptidase S51 family.</text>
</comment>
<keyword evidence="5" id="KW-0315">Glutamine amidotransferase</keyword>
<dbReference type="Pfam" id="PF03575">
    <property type="entry name" value="Peptidase_S51"/>
    <property type="match status" value="1"/>
</dbReference>
<dbReference type="GO" id="GO:0008236">
    <property type="term" value="F:serine-type peptidase activity"/>
    <property type="evidence" value="ECO:0007669"/>
    <property type="project" value="UniProtKB-KW"/>
</dbReference>
<evidence type="ECO:0000256" key="1">
    <source>
        <dbReference type="ARBA" id="ARBA00006534"/>
    </source>
</evidence>
<dbReference type="RefSeq" id="WP_367407995.1">
    <property type="nucleotide sequence ID" value="NZ_JARNBH010000028.1"/>
</dbReference>
<sequence length="204" mass="23246">MTKILLTSNGFFTDLIKQQFLQLIDGDLSNLKATIITTASHKKQNNRFAMKAKEDLLGFGFKKVDFIDIEFDKPELLENYNVIYINGGNPFYLLYHLKKSGADLKLKELAKQNTILVGVSAGAIILGPNINIIDYFTPQMNTVNIKDLTALRITEEAIIPHYDREDLFPDSSSKTIEDRLKVFEKLNNCSVVRLRDDQFLLINN</sequence>
<dbReference type="GO" id="GO:0006508">
    <property type="term" value="P:proteolysis"/>
    <property type="evidence" value="ECO:0007669"/>
    <property type="project" value="UniProtKB-KW"/>
</dbReference>
<dbReference type="Proteomes" id="UP001307168">
    <property type="component" value="Unassembled WGS sequence"/>
</dbReference>
<gene>
    <name evidence="5" type="ORF">P4706_24245</name>
</gene>
<proteinExistence type="inferred from homology"/>
<organism evidence="5 6">
    <name type="scientific">Peribacillus castrilensis</name>
    <dbReference type="NCBI Taxonomy" id="2897690"/>
    <lineage>
        <taxon>Bacteria</taxon>
        <taxon>Bacillati</taxon>
        <taxon>Bacillota</taxon>
        <taxon>Bacilli</taxon>
        <taxon>Bacillales</taxon>
        <taxon>Bacillaceae</taxon>
        <taxon>Peribacillus</taxon>
    </lineage>
</organism>
<dbReference type="AlphaFoldDB" id="A0AAW9NLT4"/>
<comment type="caution">
    <text evidence="5">The sequence shown here is derived from an EMBL/GenBank/DDBJ whole genome shotgun (WGS) entry which is preliminary data.</text>
</comment>
<protein>
    <submittedName>
        <fullName evidence="5">Type 1 glutamine amidotransferase-like domain-containing protein</fullName>
    </submittedName>
</protein>
<evidence type="ECO:0000256" key="2">
    <source>
        <dbReference type="ARBA" id="ARBA00022670"/>
    </source>
</evidence>
<keyword evidence="3" id="KW-0378">Hydrolase</keyword>